<sequence>MYPSVIKVTAETDYQIVVEFDNKESGILDLKPYLTVGVFRKLADPAVFNTVKVSFDTVEWANGVDLDPEFIYDKCIKKQSGQRLEGGVSLS</sequence>
<dbReference type="InterPro" id="IPR018841">
    <property type="entry name" value="DUF2442"/>
</dbReference>
<reference evidence="1 2" key="1">
    <citation type="submission" date="2008-05" db="EMBL/GenBank/DDBJ databases">
        <title>Complete sequence of Chlorobium limicola DSM 245.</title>
        <authorList>
            <consortium name="US DOE Joint Genome Institute"/>
            <person name="Lucas S."/>
            <person name="Copeland A."/>
            <person name="Lapidus A."/>
            <person name="Glavina del Rio T."/>
            <person name="Dalin E."/>
            <person name="Tice H."/>
            <person name="Bruce D."/>
            <person name="Goodwin L."/>
            <person name="Pitluck S."/>
            <person name="Schmutz J."/>
            <person name="Larimer F."/>
            <person name="Land M."/>
            <person name="Hauser L."/>
            <person name="Kyrpides N."/>
            <person name="Ovchinnikova G."/>
            <person name="Zhao F."/>
            <person name="Li T."/>
            <person name="Liu Z."/>
            <person name="Overmann J."/>
            <person name="Bryant D.A."/>
            <person name="Richardson P."/>
        </authorList>
    </citation>
    <scope>NUCLEOTIDE SEQUENCE [LARGE SCALE GENOMIC DNA]</scope>
    <source>
        <strain evidence="2">DSM 245 / NBRC 103803 / 6330</strain>
    </source>
</reference>
<accession>B3EGM3</accession>
<dbReference type="OrthoDB" id="9803723at2"/>
<dbReference type="STRING" id="290315.Clim_0568"/>
<evidence type="ECO:0000313" key="1">
    <source>
        <dbReference type="EMBL" id="ACD89660.1"/>
    </source>
</evidence>
<dbReference type="KEGG" id="cli:Clim_0568"/>
<dbReference type="eggNOG" id="ENOG50330HG">
    <property type="taxonomic scope" value="Bacteria"/>
</dbReference>
<dbReference type="InterPro" id="IPR036782">
    <property type="entry name" value="NE0471-like_N"/>
</dbReference>
<evidence type="ECO:0000313" key="2">
    <source>
        <dbReference type="Proteomes" id="UP000008841"/>
    </source>
</evidence>
<name>B3EGM3_CHLL2</name>
<dbReference type="SUPFAM" id="SSF143880">
    <property type="entry name" value="NE0471 N-terminal domain-like"/>
    <property type="match status" value="1"/>
</dbReference>
<dbReference type="Pfam" id="PF10387">
    <property type="entry name" value="DUF2442"/>
    <property type="match status" value="1"/>
</dbReference>
<dbReference type="HOGENOM" id="CLU_153045_4_1_10"/>
<gene>
    <name evidence="1" type="ordered locus">Clim_0568</name>
</gene>
<dbReference type="RefSeq" id="WP_012465541.1">
    <property type="nucleotide sequence ID" value="NC_010803.1"/>
</dbReference>
<proteinExistence type="predicted"/>
<dbReference type="Gene3D" id="3.30.2020.10">
    <property type="entry name" value="NE0471-like N-terminal domain"/>
    <property type="match status" value="1"/>
</dbReference>
<evidence type="ECO:0008006" key="3">
    <source>
        <dbReference type="Google" id="ProtNLM"/>
    </source>
</evidence>
<dbReference type="Proteomes" id="UP000008841">
    <property type="component" value="Chromosome"/>
</dbReference>
<dbReference type="EMBL" id="CP001097">
    <property type="protein sequence ID" value="ACD89660.1"/>
    <property type="molecule type" value="Genomic_DNA"/>
</dbReference>
<protein>
    <recommendedName>
        <fullName evidence="3">DUF2442 domain-containing protein</fullName>
    </recommendedName>
</protein>
<dbReference type="AlphaFoldDB" id="B3EGM3"/>
<organism evidence="1 2">
    <name type="scientific">Chlorobium limicola (strain DSM 245 / NBRC 103803 / 6330)</name>
    <dbReference type="NCBI Taxonomy" id="290315"/>
    <lineage>
        <taxon>Bacteria</taxon>
        <taxon>Pseudomonadati</taxon>
        <taxon>Chlorobiota</taxon>
        <taxon>Chlorobiia</taxon>
        <taxon>Chlorobiales</taxon>
        <taxon>Chlorobiaceae</taxon>
        <taxon>Chlorobium/Pelodictyon group</taxon>
        <taxon>Chlorobium</taxon>
    </lineage>
</organism>